<sequence>MPKGASCIITIIIAILSFTLICMTLLCFKRTNNIDVVVSKEKVKQKEKKGLLERYAEDSLYQFLKEKIETKNFYKQIFSKDSQLVPGDLSNYSYRLLASRDNVKGMSQEKLKVIFEYKMKMVEEVPQINGKYPYDFTAQMNLENIGEKIEFDPIPINDSIPDYCNGRVDVLWLYVNGDEPNWKREFGKYVAGDIPQIRYRDYETIKYSMRSVFENVPFELHWHLVVQDEYQIPSFLNKSKLIYYNNESTPNSLRVIYHRDFFPKETSLPTFNSNAIEAALGNIKGINECFIYLNDDMLINSPIHASNIFDNDGKIRVYQKTWVAPFLYRNKRNQWDRTISNSNEQMNKFFNVNKRRHYIAHHCYFFRKSNLKRIYNDLHQPLLESMKKRIRSDTDLALPFLQGNYLIEQGLGVPMFETNPILAYYSIEESILNIQNLLVEIRMKKTPFICVNDNFNNKDMYLVDEAISFFKTEMDKIYPNKTPFEI</sequence>
<feature type="domain" description="Stealth protein CR2 conserved region 2" evidence="2">
    <location>
        <begin position="198"/>
        <end position="315"/>
    </location>
</feature>
<evidence type="ECO:0000259" key="2">
    <source>
        <dbReference type="Pfam" id="PF11380"/>
    </source>
</evidence>
<dbReference type="PANTHER" id="PTHR47452">
    <property type="entry name" value="PUTATIVE-RELATED"/>
    <property type="match status" value="1"/>
</dbReference>
<feature type="transmembrane region" description="Helical" evidence="1">
    <location>
        <begin position="7"/>
        <end position="26"/>
    </location>
</feature>
<keyword evidence="1" id="KW-1133">Transmembrane helix</keyword>
<evidence type="ECO:0000256" key="1">
    <source>
        <dbReference type="SAM" id="Phobius"/>
    </source>
</evidence>
<feature type="domain" description="Stealth protein CR3 conserved region 3" evidence="3">
    <location>
        <begin position="360"/>
        <end position="408"/>
    </location>
</feature>
<keyword evidence="5" id="KW-1185">Reference proteome</keyword>
<dbReference type="InterPro" id="IPR021520">
    <property type="entry name" value="Stealth_CR2"/>
</dbReference>
<dbReference type="Pfam" id="PF11380">
    <property type="entry name" value="Stealth_CR2"/>
    <property type="match status" value="1"/>
</dbReference>
<gene>
    <name evidence="4" type="ORF">ENUP19_0047G0214</name>
</gene>
<dbReference type="EMBL" id="BAAFRS010000047">
    <property type="protein sequence ID" value="GAB1220147.1"/>
    <property type="molecule type" value="Genomic_DNA"/>
</dbReference>
<keyword evidence="1" id="KW-0812">Transmembrane</keyword>
<evidence type="ECO:0000313" key="5">
    <source>
        <dbReference type="Proteomes" id="UP001628156"/>
    </source>
</evidence>
<evidence type="ECO:0000313" key="4">
    <source>
        <dbReference type="EMBL" id="GAB1220147.1"/>
    </source>
</evidence>
<dbReference type="Pfam" id="PF17102">
    <property type="entry name" value="Stealth_CR3"/>
    <property type="match status" value="1"/>
</dbReference>
<dbReference type="PANTHER" id="PTHR47452:SF2">
    <property type="entry name" value="GLYCOSYLTRANSFERASE"/>
    <property type="match status" value="1"/>
</dbReference>
<dbReference type="Proteomes" id="UP001628156">
    <property type="component" value="Unassembled WGS sequence"/>
</dbReference>
<accession>A0ABQ0DBB5</accession>
<keyword evidence="1" id="KW-0472">Membrane</keyword>
<organism evidence="4 5">
    <name type="scientific">Entamoeba nuttalli</name>
    <dbReference type="NCBI Taxonomy" id="412467"/>
    <lineage>
        <taxon>Eukaryota</taxon>
        <taxon>Amoebozoa</taxon>
        <taxon>Evosea</taxon>
        <taxon>Archamoebae</taxon>
        <taxon>Mastigamoebida</taxon>
        <taxon>Entamoebidae</taxon>
        <taxon>Entamoeba</taxon>
    </lineage>
</organism>
<comment type="caution">
    <text evidence="4">The sequence shown here is derived from an EMBL/GenBank/DDBJ whole genome shotgun (WGS) entry which is preliminary data.</text>
</comment>
<protein>
    <recommendedName>
        <fullName evidence="6">Glycosyltransferase</fullName>
    </recommendedName>
</protein>
<name>A0ABQ0DBB5_9EUKA</name>
<dbReference type="InterPro" id="IPR031357">
    <property type="entry name" value="Stealth_CR3"/>
</dbReference>
<dbReference type="InterPro" id="IPR053362">
    <property type="entry name" value="RPS_phosphotransferase_WefF"/>
</dbReference>
<proteinExistence type="predicted"/>
<reference evidence="4 5" key="1">
    <citation type="journal article" date="2019" name="PLoS Negl. Trop. Dis.">
        <title>Whole genome sequencing of Entamoeba nuttalli reveals mammalian host-related molecular signatures and a novel octapeptide-repeat surface protein.</title>
        <authorList>
            <person name="Tanaka M."/>
            <person name="Makiuchi T."/>
            <person name="Komiyama T."/>
            <person name="Shiina T."/>
            <person name="Osaki K."/>
            <person name="Tachibana H."/>
        </authorList>
    </citation>
    <scope>NUCLEOTIDE SEQUENCE [LARGE SCALE GENOMIC DNA]</scope>
    <source>
        <strain evidence="4 5">P19-061405</strain>
    </source>
</reference>
<evidence type="ECO:0008006" key="6">
    <source>
        <dbReference type="Google" id="ProtNLM"/>
    </source>
</evidence>
<evidence type="ECO:0000259" key="3">
    <source>
        <dbReference type="Pfam" id="PF17102"/>
    </source>
</evidence>